<dbReference type="RefSeq" id="WP_014321895.1">
    <property type="nucleotide sequence ID" value="NC_016803.1"/>
</dbReference>
<dbReference type="GO" id="GO:0009245">
    <property type="term" value="P:lipid A biosynthetic process"/>
    <property type="evidence" value="ECO:0007669"/>
    <property type="project" value="UniProtKB-UniRule"/>
</dbReference>
<keyword evidence="6" id="KW-0328">Glycosyltransferase</keyword>
<evidence type="ECO:0000313" key="12">
    <source>
        <dbReference type="Proteomes" id="UP000007845"/>
    </source>
</evidence>
<dbReference type="OrthoDB" id="9801642at2"/>
<organism evidence="11 12">
    <name type="scientific">Pseudodesulfovibrio mercurii</name>
    <dbReference type="NCBI Taxonomy" id="641491"/>
    <lineage>
        <taxon>Bacteria</taxon>
        <taxon>Pseudomonadati</taxon>
        <taxon>Thermodesulfobacteriota</taxon>
        <taxon>Desulfovibrionia</taxon>
        <taxon>Desulfovibrionales</taxon>
        <taxon>Desulfovibrionaceae</taxon>
    </lineage>
</organism>
<dbReference type="SUPFAM" id="SSF53756">
    <property type="entry name" value="UDP-Glycosyltransferase/glycogen phosphorylase"/>
    <property type="match status" value="1"/>
</dbReference>
<protein>
    <recommendedName>
        <fullName evidence="3 10">Lipid-A-disaccharide synthase</fullName>
        <ecNumber evidence="2 10">2.4.1.182</ecNumber>
    </recommendedName>
</protein>
<dbReference type="Pfam" id="PF02684">
    <property type="entry name" value="LpxB"/>
    <property type="match status" value="1"/>
</dbReference>
<dbReference type="STRING" id="641491.DND132_1258"/>
<dbReference type="GO" id="GO:0008915">
    <property type="term" value="F:lipid-A-disaccharide synthase activity"/>
    <property type="evidence" value="ECO:0007669"/>
    <property type="project" value="UniProtKB-UniRule"/>
</dbReference>
<sequence length="374" mass="41882">MPGSIWINCSEASGDMYAGALAGELLRLDPQLEIGGLGGRMLERGGAKVHFPMARLCFAGFIDVLRGLPGIFRLHREIVRAWKRHRPDVVVMIDCPDFNLPLAKAAHAMGIPVLYFIAPQFWAWKQQGLKTLRRCVRSTLCALPFEPTFLRDRGCRSLYAGHPLLDMIPLQSLDRVQVDQYQVGIMPGSRKKEIAFLLPAFGEAAARIHREMPWISFSIARAPGIGRRYVRRFWPDGVPAVIVEPDDRFEMIRRSGMVLAASGTATLETGLIGTPTIVAYKLDPPAAYLLRRLATSKWISLTNILLREEVFPEYLQERATADNCHAQMAAWLNDPDQLPHIRNKLQALRRVAGPTGGIRFAAETILAQRKGERQ</sequence>
<gene>
    <name evidence="11" type="ORF">DND132_1258</name>
</gene>
<name>F0JCG9_9BACT</name>
<keyword evidence="12" id="KW-1185">Reference proteome</keyword>
<comment type="function">
    <text evidence="1">Condensation of UDP-2,3-diacylglucosamine and 2,3-diacylglucosamine-1-phosphate to form lipid A disaccharide, a precursor of lipid A, a phosphorylated glycolipid that anchors the lipopolysaccharide to the outer membrane of the cell.</text>
</comment>
<dbReference type="InterPro" id="IPR003835">
    <property type="entry name" value="Glyco_trans_19"/>
</dbReference>
<evidence type="ECO:0000313" key="11">
    <source>
        <dbReference type="EMBL" id="EGB14467.1"/>
    </source>
</evidence>
<keyword evidence="8" id="KW-0443">Lipid metabolism</keyword>
<keyword evidence="4" id="KW-0444">Lipid biosynthesis</keyword>
<proteinExistence type="predicted"/>
<dbReference type="GO" id="GO:0005543">
    <property type="term" value="F:phospholipid binding"/>
    <property type="evidence" value="ECO:0007669"/>
    <property type="project" value="TreeGrafter"/>
</dbReference>
<evidence type="ECO:0000256" key="8">
    <source>
        <dbReference type="ARBA" id="ARBA00023098"/>
    </source>
</evidence>
<dbReference type="KEGG" id="ddn:DND132_1258"/>
<dbReference type="EC" id="2.4.1.182" evidence="2 10"/>
<dbReference type="EMBL" id="CP003220">
    <property type="protein sequence ID" value="EGB14467.1"/>
    <property type="molecule type" value="Genomic_DNA"/>
</dbReference>
<dbReference type="Proteomes" id="UP000007845">
    <property type="component" value="Chromosome"/>
</dbReference>
<dbReference type="PANTHER" id="PTHR30372:SF4">
    <property type="entry name" value="LIPID-A-DISACCHARIDE SYNTHASE, MITOCHONDRIAL-RELATED"/>
    <property type="match status" value="1"/>
</dbReference>
<evidence type="ECO:0000256" key="10">
    <source>
        <dbReference type="NCBIfam" id="TIGR00215"/>
    </source>
</evidence>
<evidence type="ECO:0000256" key="5">
    <source>
        <dbReference type="ARBA" id="ARBA00022556"/>
    </source>
</evidence>
<accession>F0JCG9</accession>
<reference evidence="11 12" key="1">
    <citation type="journal article" date="2011" name="J. Bacteriol.">
        <title>Genome sequence of the mercury-methylating strain Desulfovibrio desulfuricans ND132.</title>
        <authorList>
            <person name="Brown S.D."/>
            <person name="Gilmour C.C."/>
            <person name="Kucken A.M."/>
            <person name="Wall J.D."/>
            <person name="Elias D.A."/>
            <person name="Brandt C.C."/>
            <person name="Podar M."/>
            <person name="Chertkov O."/>
            <person name="Held B."/>
            <person name="Bruce D.C."/>
            <person name="Detter J.C."/>
            <person name="Tapia R."/>
            <person name="Han C.S."/>
            <person name="Goodwin L.A."/>
            <person name="Cheng J.F."/>
            <person name="Pitluck S."/>
            <person name="Woyke T."/>
            <person name="Mikhailova N."/>
            <person name="Ivanova N.N."/>
            <person name="Han J."/>
            <person name="Lucas S."/>
            <person name="Lapidus A.L."/>
            <person name="Land M.L."/>
            <person name="Hauser L.J."/>
            <person name="Palumbo A.V."/>
        </authorList>
    </citation>
    <scope>NUCLEOTIDE SEQUENCE [LARGE SCALE GENOMIC DNA]</scope>
    <source>
        <strain evidence="11 12">ND132</strain>
    </source>
</reference>
<evidence type="ECO:0000256" key="6">
    <source>
        <dbReference type="ARBA" id="ARBA00022676"/>
    </source>
</evidence>
<evidence type="ECO:0000256" key="3">
    <source>
        <dbReference type="ARBA" id="ARBA00020902"/>
    </source>
</evidence>
<keyword evidence="5" id="KW-0441">Lipid A biosynthesis</keyword>
<comment type="catalytic activity">
    <reaction evidence="9">
        <text>a lipid X + a UDP-2-N,3-O-bis[(3R)-3-hydroxyacyl]-alpha-D-glucosamine = a lipid A disaccharide + UDP + H(+)</text>
        <dbReference type="Rhea" id="RHEA:67828"/>
        <dbReference type="ChEBI" id="CHEBI:15378"/>
        <dbReference type="ChEBI" id="CHEBI:58223"/>
        <dbReference type="ChEBI" id="CHEBI:137748"/>
        <dbReference type="ChEBI" id="CHEBI:176338"/>
        <dbReference type="ChEBI" id="CHEBI:176343"/>
        <dbReference type="EC" id="2.4.1.182"/>
    </reaction>
</comment>
<evidence type="ECO:0000256" key="4">
    <source>
        <dbReference type="ARBA" id="ARBA00022516"/>
    </source>
</evidence>
<evidence type="ECO:0000256" key="1">
    <source>
        <dbReference type="ARBA" id="ARBA00002056"/>
    </source>
</evidence>
<dbReference type="HOGENOM" id="CLU_036577_3_1_7"/>
<dbReference type="SMR" id="F0JCG9"/>
<keyword evidence="7" id="KW-0808">Transferase</keyword>
<evidence type="ECO:0000256" key="9">
    <source>
        <dbReference type="ARBA" id="ARBA00048975"/>
    </source>
</evidence>
<dbReference type="PANTHER" id="PTHR30372">
    <property type="entry name" value="LIPID-A-DISACCHARIDE SYNTHASE"/>
    <property type="match status" value="1"/>
</dbReference>
<dbReference type="GO" id="GO:0016020">
    <property type="term" value="C:membrane"/>
    <property type="evidence" value="ECO:0007669"/>
    <property type="project" value="GOC"/>
</dbReference>
<dbReference type="eggNOG" id="COG0763">
    <property type="taxonomic scope" value="Bacteria"/>
</dbReference>
<evidence type="ECO:0000256" key="7">
    <source>
        <dbReference type="ARBA" id="ARBA00022679"/>
    </source>
</evidence>
<evidence type="ECO:0000256" key="2">
    <source>
        <dbReference type="ARBA" id="ARBA00012687"/>
    </source>
</evidence>
<dbReference type="AlphaFoldDB" id="F0JCG9"/>
<dbReference type="NCBIfam" id="TIGR00215">
    <property type="entry name" value="lpxB"/>
    <property type="match status" value="1"/>
</dbReference>